<keyword evidence="2" id="KW-0472">Membrane</keyword>
<dbReference type="PANTHER" id="PTHR33219:SF14">
    <property type="entry name" value="PROTEIN COFACTOR ASSEMBLY OF COMPLEX C SUBUNIT B CCB3, CHLOROPLASTIC-RELATED"/>
    <property type="match status" value="1"/>
</dbReference>
<comment type="caution">
    <text evidence="3">The sequence shown here is derived from an EMBL/GenBank/DDBJ whole genome shotgun (WGS) entry which is preliminary data.</text>
</comment>
<evidence type="ECO:0000256" key="2">
    <source>
        <dbReference type="SAM" id="Phobius"/>
    </source>
</evidence>
<dbReference type="Proteomes" id="UP000367750">
    <property type="component" value="Unassembled WGS sequence"/>
</dbReference>
<protein>
    <submittedName>
        <fullName evidence="3">YggT family protein</fullName>
    </submittedName>
</protein>
<dbReference type="OrthoDB" id="47652at2"/>
<evidence type="ECO:0000256" key="1">
    <source>
        <dbReference type="ARBA" id="ARBA00010894"/>
    </source>
</evidence>
<evidence type="ECO:0000313" key="4">
    <source>
        <dbReference type="Proteomes" id="UP000367750"/>
    </source>
</evidence>
<keyword evidence="2" id="KW-0812">Transmembrane</keyword>
<feature type="transmembrane region" description="Helical" evidence="2">
    <location>
        <begin position="67"/>
        <end position="88"/>
    </location>
</feature>
<reference evidence="3 4" key="1">
    <citation type="submission" date="2019-09" db="EMBL/GenBank/DDBJ databases">
        <title>Bacillus ochoae sp. nov., Paenibacillus whitsoniae sp. nov., Paenibacillus spiritus sp. nov. Isolated from the Mars Exploration Rover during spacecraft assembly.</title>
        <authorList>
            <person name="Seuylemezian A."/>
            <person name="Vaishampayan P."/>
        </authorList>
    </citation>
    <scope>NUCLEOTIDE SEQUENCE [LARGE SCALE GENOMIC DNA]</scope>
    <source>
        <strain evidence="3 4">MER_111</strain>
    </source>
</reference>
<accession>A0A5J5GHV1</accession>
<name>A0A5J5GHV1_9BACL</name>
<organism evidence="3 4">
    <name type="scientific">Paenibacillus spiritus</name>
    <dbReference type="NCBI Taxonomy" id="2496557"/>
    <lineage>
        <taxon>Bacteria</taxon>
        <taxon>Bacillati</taxon>
        <taxon>Bacillota</taxon>
        <taxon>Bacilli</taxon>
        <taxon>Bacillales</taxon>
        <taxon>Paenibacillaceae</taxon>
        <taxon>Paenibacillus</taxon>
    </lineage>
</organism>
<dbReference type="AlphaFoldDB" id="A0A5J5GHV1"/>
<gene>
    <name evidence="3" type="ORF">F4V43_03635</name>
</gene>
<evidence type="ECO:0000313" key="3">
    <source>
        <dbReference type="EMBL" id="KAA9007590.1"/>
    </source>
</evidence>
<dbReference type="EMBL" id="VYKK01000004">
    <property type="protein sequence ID" value="KAA9007590.1"/>
    <property type="molecule type" value="Genomic_DNA"/>
</dbReference>
<sequence length="89" mass="10292">MSQVLDIINILYGIYMWMIIFYVLMSWFPAISNSFVGELLAKLVEPYLAPFRRVIPPLFGTMDFSPIIAFFVLRYAVMGLQAIIIYLFG</sequence>
<proteinExistence type="inferred from homology"/>
<dbReference type="RefSeq" id="WP_150456880.1">
    <property type="nucleotide sequence ID" value="NZ_VYKK01000004.1"/>
</dbReference>
<dbReference type="GO" id="GO:0016020">
    <property type="term" value="C:membrane"/>
    <property type="evidence" value="ECO:0007669"/>
    <property type="project" value="InterPro"/>
</dbReference>
<keyword evidence="4" id="KW-1185">Reference proteome</keyword>
<comment type="similarity">
    <text evidence="1">Belongs to the YggT family.</text>
</comment>
<keyword evidence="2" id="KW-1133">Transmembrane helix</keyword>
<feature type="transmembrane region" description="Helical" evidence="2">
    <location>
        <begin position="7"/>
        <end position="28"/>
    </location>
</feature>
<dbReference type="Pfam" id="PF02325">
    <property type="entry name" value="CCB3_YggT"/>
    <property type="match status" value="1"/>
</dbReference>
<dbReference type="InterPro" id="IPR003425">
    <property type="entry name" value="CCB3/YggT"/>
</dbReference>
<dbReference type="PANTHER" id="PTHR33219">
    <property type="entry name" value="YLMG HOMOLOG PROTEIN 2, CHLOROPLASTIC"/>
    <property type="match status" value="1"/>
</dbReference>